<comment type="caution">
    <text evidence="2">The sequence shown here is derived from an EMBL/GenBank/DDBJ whole genome shotgun (WGS) entry which is preliminary data.</text>
</comment>
<reference evidence="2 3" key="1">
    <citation type="submission" date="2017-12" db="EMBL/GenBank/DDBJ databases">
        <title>Comparative genomics of Botrytis spp.</title>
        <authorList>
            <person name="Valero-Jimenez C.A."/>
            <person name="Tapia P."/>
            <person name="Veloso J."/>
            <person name="Silva-Moreno E."/>
            <person name="Staats M."/>
            <person name="Valdes J.H."/>
            <person name="Van Kan J.A.L."/>
        </authorList>
    </citation>
    <scope>NUCLEOTIDE SEQUENCE [LARGE SCALE GENOMIC DNA]</scope>
    <source>
        <strain evidence="2 3">MUCL435</strain>
    </source>
</reference>
<accession>A0A4V4HTS3</accession>
<sequence>MPACGSRSASALSPGPPPEVVRNCVGLVLGDRFVLLFKHRICSSDFNASSKHTHFGNNTKGDSWREQISTLDARSSGEVNGMPTQDLQLT</sequence>
<name>A0A4V4HTS3_9HELO</name>
<keyword evidence="3" id="KW-1185">Reference proteome</keyword>
<protein>
    <submittedName>
        <fullName evidence="2">Uncharacterized protein</fullName>
    </submittedName>
</protein>
<dbReference type="AlphaFoldDB" id="A0A4V4HTS3"/>
<gene>
    <name evidence="2" type="ORF">BGAL_0370g00090</name>
</gene>
<proteinExistence type="predicted"/>
<feature type="region of interest" description="Disordered" evidence="1">
    <location>
        <begin position="71"/>
        <end position="90"/>
    </location>
</feature>
<evidence type="ECO:0000313" key="2">
    <source>
        <dbReference type="EMBL" id="THV46646.1"/>
    </source>
</evidence>
<dbReference type="Proteomes" id="UP000308671">
    <property type="component" value="Unassembled WGS sequence"/>
</dbReference>
<evidence type="ECO:0000313" key="3">
    <source>
        <dbReference type="Proteomes" id="UP000308671"/>
    </source>
</evidence>
<evidence type="ECO:0000256" key="1">
    <source>
        <dbReference type="SAM" id="MobiDB-lite"/>
    </source>
</evidence>
<dbReference type="EMBL" id="PQXL01000370">
    <property type="protein sequence ID" value="THV46646.1"/>
    <property type="molecule type" value="Genomic_DNA"/>
</dbReference>
<organism evidence="2 3">
    <name type="scientific">Botrytis galanthina</name>
    <dbReference type="NCBI Taxonomy" id="278940"/>
    <lineage>
        <taxon>Eukaryota</taxon>
        <taxon>Fungi</taxon>
        <taxon>Dikarya</taxon>
        <taxon>Ascomycota</taxon>
        <taxon>Pezizomycotina</taxon>
        <taxon>Leotiomycetes</taxon>
        <taxon>Helotiales</taxon>
        <taxon>Sclerotiniaceae</taxon>
        <taxon>Botrytis</taxon>
    </lineage>
</organism>